<dbReference type="Proteomes" id="UP001596972">
    <property type="component" value="Unassembled WGS sequence"/>
</dbReference>
<dbReference type="EMBL" id="JBHTJA010000052">
    <property type="protein sequence ID" value="MFD0903331.1"/>
    <property type="molecule type" value="Genomic_DNA"/>
</dbReference>
<dbReference type="RefSeq" id="WP_378302036.1">
    <property type="nucleotide sequence ID" value="NZ_JBHTJA010000052.1"/>
</dbReference>
<evidence type="ECO:0008006" key="3">
    <source>
        <dbReference type="Google" id="ProtNLM"/>
    </source>
</evidence>
<feature type="non-terminal residue" evidence="1">
    <location>
        <position position="161"/>
    </location>
</feature>
<proteinExistence type="predicted"/>
<sequence length="161" mass="15648">MAEAALRDATALRDAVSPGAARAAAVPVLPALRAVLPGGLRAGSLVGLDGPGAASLGAALVAGASRHGGPDGTGGSCCVVGLPAFGVRAATGMGAAPDRLLLVDEPGGRWADVVAALVEAVDLVLLRPPDRPDPAAVRRLSALARRHGAVLALTGAPGWPG</sequence>
<accession>A0ABW3EX60</accession>
<evidence type="ECO:0000313" key="1">
    <source>
        <dbReference type="EMBL" id="MFD0903331.1"/>
    </source>
</evidence>
<comment type="caution">
    <text evidence="1">The sequence shown here is derived from an EMBL/GenBank/DDBJ whole genome shotgun (WGS) entry which is preliminary data.</text>
</comment>
<keyword evidence="2" id="KW-1185">Reference proteome</keyword>
<protein>
    <recommendedName>
        <fullName evidence="3">Recombinase A</fullName>
    </recommendedName>
</protein>
<organism evidence="1 2">
    <name type="scientific">Actinomadura sediminis</name>
    <dbReference type="NCBI Taxonomy" id="1038904"/>
    <lineage>
        <taxon>Bacteria</taxon>
        <taxon>Bacillati</taxon>
        <taxon>Actinomycetota</taxon>
        <taxon>Actinomycetes</taxon>
        <taxon>Streptosporangiales</taxon>
        <taxon>Thermomonosporaceae</taxon>
        <taxon>Actinomadura</taxon>
    </lineage>
</organism>
<gene>
    <name evidence="1" type="ORF">ACFQ11_23265</name>
</gene>
<evidence type="ECO:0000313" key="2">
    <source>
        <dbReference type="Proteomes" id="UP001596972"/>
    </source>
</evidence>
<reference evidence="2" key="1">
    <citation type="journal article" date="2019" name="Int. J. Syst. Evol. Microbiol.">
        <title>The Global Catalogue of Microorganisms (GCM) 10K type strain sequencing project: providing services to taxonomists for standard genome sequencing and annotation.</title>
        <authorList>
            <consortium name="The Broad Institute Genomics Platform"/>
            <consortium name="The Broad Institute Genome Sequencing Center for Infectious Disease"/>
            <person name="Wu L."/>
            <person name="Ma J."/>
        </authorList>
    </citation>
    <scope>NUCLEOTIDE SEQUENCE [LARGE SCALE GENOMIC DNA]</scope>
    <source>
        <strain evidence="2">JCM 31202</strain>
    </source>
</reference>
<name>A0ABW3EX60_9ACTN</name>